<evidence type="ECO:0000259" key="2">
    <source>
        <dbReference type="Pfam" id="PF00582"/>
    </source>
</evidence>
<protein>
    <submittedName>
        <fullName evidence="3">Universal stress protein family protein</fullName>
    </submittedName>
</protein>
<organism evidence="3 4">
    <name type="scientific">Halopelagius inordinatus</name>
    <dbReference type="NCBI Taxonomy" id="553467"/>
    <lineage>
        <taxon>Archaea</taxon>
        <taxon>Methanobacteriati</taxon>
        <taxon>Methanobacteriota</taxon>
        <taxon>Stenosarchaea group</taxon>
        <taxon>Halobacteria</taxon>
        <taxon>Halobacteriales</taxon>
        <taxon>Haloferacaceae</taxon>
    </lineage>
</organism>
<dbReference type="STRING" id="553467.SAMN04488063_2263"/>
<sequence length="134" mass="14293">MTTYVLGTNSVHRSAKLCDYLDGRLDDGDTVHAVNSHVGGDQTDGKDTRDGNDALNAVSSRLGAICTVETHQFVRGNDPATDLIQCAEEVDADELVIGIRKRNPTAKIVFGSTAQDVLLNANVPMAVVPLETVE</sequence>
<dbReference type="OrthoDB" id="281037at2157"/>
<feature type="domain" description="UspA" evidence="2">
    <location>
        <begin position="63"/>
        <end position="129"/>
    </location>
</feature>
<dbReference type="AlphaFoldDB" id="A0A1I2SDK7"/>
<reference evidence="4" key="1">
    <citation type="submission" date="2016-10" db="EMBL/GenBank/DDBJ databases">
        <authorList>
            <person name="Varghese N."/>
            <person name="Submissions S."/>
        </authorList>
    </citation>
    <scope>NUCLEOTIDE SEQUENCE [LARGE SCALE GENOMIC DNA]</scope>
    <source>
        <strain evidence="4">CGMCC 1.7739</strain>
    </source>
</reference>
<dbReference type="EMBL" id="FOOQ01000002">
    <property type="protein sequence ID" value="SFG50914.1"/>
    <property type="molecule type" value="Genomic_DNA"/>
</dbReference>
<gene>
    <name evidence="3" type="ORF">SAMN04488063_2263</name>
</gene>
<dbReference type="Pfam" id="PF00582">
    <property type="entry name" value="Usp"/>
    <property type="match status" value="1"/>
</dbReference>
<evidence type="ECO:0000313" key="4">
    <source>
        <dbReference type="Proteomes" id="UP000198876"/>
    </source>
</evidence>
<dbReference type="PANTHER" id="PTHR46268">
    <property type="entry name" value="STRESS RESPONSE PROTEIN NHAX"/>
    <property type="match status" value="1"/>
</dbReference>
<evidence type="ECO:0000313" key="3">
    <source>
        <dbReference type="EMBL" id="SFG50914.1"/>
    </source>
</evidence>
<keyword evidence="4" id="KW-1185">Reference proteome</keyword>
<evidence type="ECO:0000256" key="1">
    <source>
        <dbReference type="ARBA" id="ARBA00008791"/>
    </source>
</evidence>
<dbReference type="Proteomes" id="UP000198876">
    <property type="component" value="Unassembled WGS sequence"/>
</dbReference>
<dbReference type="InterPro" id="IPR006016">
    <property type="entry name" value="UspA"/>
</dbReference>
<dbReference type="CDD" id="cd00293">
    <property type="entry name" value="USP-like"/>
    <property type="match status" value="1"/>
</dbReference>
<dbReference type="SUPFAM" id="SSF52402">
    <property type="entry name" value="Adenine nucleotide alpha hydrolases-like"/>
    <property type="match status" value="1"/>
</dbReference>
<proteinExistence type="inferred from homology"/>
<dbReference type="Gene3D" id="3.40.50.620">
    <property type="entry name" value="HUPs"/>
    <property type="match status" value="1"/>
</dbReference>
<accession>A0A1I2SDK7</accession>
<dbReference type="PANTHER" id="PTHR46268:SF6">
    <property type="entry name" value="UNIVERSAL STRESS PROTEIN UP12"/>
    <property type="match status" value="1"/>
</dbReference>
<comment type="similarity">
    <text evidence="1">Belongs to the universal stress protein A family.</text>
</comment>
<dbReference type="RefSeq" id="WP_092893071.1">
    <property type="nucleotide sequence ID" value="NZ_FOOQ01000002.1"/>
</dbReference>
<name>A0A1I2SDK7_9EURY</name>
<dbReference type="InterPro" id="IPR014729">
    <property type="entry name" value="Rossmann-like_a/b/a_fold"/>
</dbReference>